<reference evidence="2 3" key="1">
    <citation type="submission" date="2016-02" db="EMBL/GenBank/DDBJ databases">
        <title>Draft Genome for Tepidibacillus decaturensis nov. sp. Strain Z9, an Anaerobic, Moderately Thermophilic and Heterotrophic Bacterium from Deep Subsurface of the Illinois Basin, USA.</title>
        <authorList>
            <person name="Dong Y."/>
            <person name="Chang J.Y."/>
            <person name="Sanford R."/>
            <person name="Fouke B.W."/>
        </authorList>
    </citation>
    <scope>NUCLEOTIDE SEQUENCE [LARGE SCALE GENOMIC DNA]</scope>
    <source>
        <strain evidence="2 3">Z9</strain>
    </source>
</reference>
<keyword evidence="1" id="KW-0812">Transmembrane</keyword>
<proteinExistence type="predicted"/>
<dbReference type="RefSeq" id="WP_068726903.1">
    <property type="nucleotide sequence ID" value="NZ_LSKU01000001.1"/>
</dbReference>
<dbReference type="STRING" id="1413211.U473_12610"/>
<feature type="transmembrane region" description="Helical" evidence="1">
    <location>
        <begin position="55"/>
        <end position="88"/>
    </location>
</feature>
<keyword evidence="3" id="KW-1185">Reference proteome</keyword>
<feature type="transmembrane region" description="Helical" evidence="1">
    <location>
        <begin position="275"/>
        <end position="297"/>
    </location>
</feature>
<sequence length="309" mass="34990">MRNLKGMVEGSIITGISLIFLLLSMYTPIGIMQFFMPIPFIIYGYRHGLKQGIWVILINIALSFFIGQFFGLVFVFFAGTIGIVMGVLYKGDHALPAIIGGVITTLVNFIIGLTISSQLFGIDLVEQFKTLMRSSLETVKNMGSVLGSQEQINQTFEMYHRFIDMIDLILPVLLINSAIIIVLFNHFFAVKIMKRLDTPIPQLPPFREWRFPRSIVYYYILTMIALSIKSVYEINTLKIIVSNLYPILQMLLLAQGLSFLFFLAHMKGFKKGIPIIVSIVAILNPFLSQILIILGMVDLGFHLRNKLKV</sequence>
<evidence type="ECO:0008006" key="4">
    <source>
        <dbReference type="Google" id="ProtNLM"/>
    </source>
</evidence>
<evidence type="ECO:0000256" key="1">
    <source>
        <dbReference type="SAM" id="Phobius"/>
    </source>
</evidence>
<keyword evidence="1" id="KW-1133">Transmembrane helix</keyword>
<dbReference type="InterPro" id="IPR018710">
    <property type="entry name" value="DUF2232"/>
</dbReference>
<dbReference type="Pfam" id="PF09991">
    <property type="entry name" value="DUF2232"/>
    <property type="match status" value="1"/>
</dbReference>
<organism evidence="2 3">
    <name type="scientific">Tepidibacillus decaturensis</name>
    <dbReference type="NCBI Taxonomy" id="1413211"/>
    <lineage>
        <taxon>Bacteria</taxon>
        <taxon>Bacillati</taxon>
        <taxon>Bacillota</taxon>
        <taxon>Bacilli</taxon>
        <taxon>Bacillales</taxon>
        <taxon>Bacillaceae</taxon>
        <taxon>Tepidibacillus</taxon>
    </lineage>
</organism>
<dbReference type="PANTHER" id="PTHR41324:SF1">
    <property type="entry name" value="DUF2232 DOMAIN-CONTAINING PROTEIN"/>
    <property type="match status" value="1"/>
</dbReference>
<comment type="caution">
    <text evidence="2">The sequence shown here is derived from an EMBL/GenBank/DDBJ whole genome shotgun (WGS) entry which is preliminary data.</text>
</comment>
<dbReference type="EMBL" id="LSKU01000001">
    <property type="protein sequence ID" value="KXG44770.1"/>
    <property type="molecule type" value="Genomic_DNA"/>
</dbReference>
<dbReference type="PANTHER" id="PTHR41324">
    <property type="entry name" value="MEMBRANE PROTEIN-RELATED"/>
    <property type="match status" value="1"/>
</dbReference>
<feature type="transmembrane region" description="Helical" evidence="1">
    <location>
        <begin position="168"/>
        <end position="188"/>
    </location>
</feature>
<gene>
    <name evidence="2" type="ORF">U473_12610</name>
</gene>
<protein>
    <recommendedName>
        <fullName evidence="4">DUF2232 domain-containing protein</fullName>
    </recommendedName>
</protein>
<feature type="transmembrane region" description="Helical" evidence="1">
    <location>
        <begin position="244"/>
        <end position="263"/>
    </location>
</feature>
<feature type="transmembrane region" description="Helical" evidence="1">
    <location>
        <begin position="12"/>
        <end position="35"/>
    </location>
</feature>
<evidence type="ECO:0000313" key="3">
    <source>
        <dbReference type="Proteomes" id="UP000070352"/>
    </source>
</evidence>
<dbReference type="OrthoDB" id="2987886at2"/>
<evidence type="ECO:0000313" key="2">
    <source>
        <dbReference type="EMBL" id="KXG44770.1"/>
    </source>
</evidence>
<name>A0A135L723_9BACI</name>
<accession>A0A135L723</accession>
<feature type="transmembrane region" description="Helical" evidence="1">
    <location>
        <begin position="95"/>
        <end position="115"/>
    </location>
</feature>
<feature type="transmembrane region" description="Helical" evidence="1">
    <location>
        <begin position="215"/>
        <end position="232"/>
    </location>
</feature>
<dbReference type="Proteomes" id="UP000070352">
    <property type="component" value="Unassembled WGS sequence"/>
</dbReference>
<keyword evidence="1" id="KW-0472">Membrane</keyword>
<dbReference type="AlphaFoldDB" id="A0A135L723"/>